<dbReference type="NCBIfam" id="NF003645">
    <property type="entry name" value="PRK05286.1-2"/>
    <property type="match status" value="1"/>
</dbReference>
<dbReference type="InterPro" id="IPR001295">
    <property type="entry name" value="Dihydroorotate_DH_CS"/>
</dbReference>
<dbReference type="Gene3D" id="3.20.20.70">
    <property type="entry name" value="Aldolase class I"/>
    <property type="match status" value="1"/>
</dbReference>
<dbReference type="GO" id="GO:0044205">
    <property type="term" value="P:'de novo' UMP biosynthetic process"/>
    <property type="evidence" value="ECO:0007669"/>
    <property type="project" value="UniProtKB-UniPathway"/>
</dbReference>
<comment type="function">
    <text evidence="2">Catalyzes the conversion of dihydroorotate to orotate with quinone as electron acceptor.</text>
</comment>
<dbReference type="InterPro" id="IPR013785">
    <property type="entry name" value="Aldolase_TIM"/>
</dbReference>
<dbReference type="Pfam" id="PF01180">
    <property type="entry name" value="DHO_dh"/>
    <property type="match status" value="1"/>
</dbReference>
<keyword evidence="8" id="KW-0285">Flavoprotein</keyword>
<comment type="pathway">
    <text evidence="4">Pyrimidine metabolism; UMP biosynthesis via de novo pathway; orotate from (S)-dihydroorotate (quinone route): step 1/1.</text>
</comment>
<dbReference type="InterPro" id="IPR005719">
    <property type="entry name" value="Dihydroorotate_DH_2"/>
</dbReference>
<name>A0A419ATL3_PECCA</name>
<evidence type="ECO:0000256" key="1">
    <source>
        <dbReference type="ARBA" id="ARBA00001917"/>
    </source>
</evidence>
<dbReference type="GO" id="GO:0005737">
    <property type="term" value="C:cytoplasm"/>
    <property type="evidence" value="ECO:0007669"/>
    <property type="project" value="InterPro"/>
</dbReference>
<evidence type="ECO:0000313" key="17">
    <source>
        <dbReference type="Proteomes" id="UP000283655"/>
    </source>
</evidence>
<dbReference type="EMBL" id="QZDH01000041">
    <property type="protein sequence ID" value="RJL49802.1"/>
    <property type="molecule type" value="Genomic_DNA"/>
</dbReference>
<keyword evidence="10" id="KW-0665">Pyrimidine biosynthesis</keyword>
<dbReference type="RefSeq" id="WP_119874361.1">
    <property type="nucleotide sequence ID" value="NZ_QZDH01000041.1"/>
</dbReference>
<dbReference type="UniPathway" id="UPA00070">
    <property type="reaction ID" value="UER00946"/>
</dbReference>
<dbReference type="InterPro" id="IPR005720">
    <property type="entry name" value="Dihydroorotate_DH_cat"/>
</dbReference>
<gene>
    <name evidence="16" type="ORF">D5071_15785</name>
</gene>
<dbReference type="GO" id="GO:0006207">
    <property type="term" value="P:'de novo' pyrimidine nucleobase biosynthetic process"/>
    <property type="evidence" value="ECO:0007669"/>
    <property type="project" value="UniProtKB-UniRule"/>
</dbReference>
<comment type="subcellular location">
    <subcellularLocation>
        <location evidence="3">Membrane</location>
    </subcellularLocation>
</comment>
<evidence type="ECO:0000256" key="9">
    <source>
        <dbReference type="ARBA" id="ARBA00022643"/>
    </source>
</evidence>
<dbReference type="SUPFAM" id="SSF51395">
    <property type="entry name" value="FMN-linked oxidoreductases"/>
    <property type="match status" value="1"/>
</dbReference>
<proteinExistence type="inferred from homology"/>
<evidence type="ECO:0000256" key="7">
    <source>
        <dbReference type="ARBA" id="ARBA00018366"/>
    </source>
</evidence>
<evidence type="ECO:0000256" key="14">
    <source>
        <dbReference type="NCBIfam" id="TIGR01036"/>
    </source>
</evidence>
<accession>A0A419ATL3</accession>
<sequence>MILELCRKALLRLPPETAHHLAIFSLSRFSYENRIAIPDGVSQTIWNKNFVHPLGIGAGFDKDAEVYNALGKLGFSFVEVGSITPKAQPGNPRPRLFRLKDMGAIINRYGFNSKGMLYAQQRLVEDKKNVILGVNLGKNKDSVDYLDDFMCVAEGLIDYADYLTINLSSPNTPGLRDLQHAETIEPLLEKLHRLRLERKVDCPILIKLSPDMEPHDETNLLTYLAGSLVDGLIVSNTTVSRHNFSLVPAKLQTGGMSGKPLQERSRDMLTRVFKIIGYSKPIIASGGIDSGAEAYRRICLGASLCQIYTAFIYEGPAILPKMLAEIEYLMRQDGFQTISQAIGSYYEKHSG</sequence>
<dbReference type="PROSITE" id="PS00911">
    <property type="entry name" value="DHODEHASE_1"/>
    <property type="match status" value="1"/>
</dbReference>
<dbReference type="PANTHER" id="PTHR48109:SF4">
    <property type="entry name" value="DIHYDROOROTATE DEHYDROGENASE (QUINONE), MITOCHONDRIAL"/>
    <property type="match status" value="1"/>
</dbReference>
<evidence type="ECO:0000256" key="10">
    <source>
        <dbReference type="ARBA" id="ARBA00022975"/>
    </source>
</evidence>
<evidence type="ECO:0000256" key="6">
    <source>
        <dbReference type="ARBA" id="ARBA00012791"/>
    </source>
</evidence>
<comment type="similarity">
    <text evidence="5">Belongs to the dihydroorotate dehydrogenase family. Type 2 subfamily.</text>
</comment>
<dbReference type="EC" id="1.3.5.2" evidence="6 14"/>
<dbReference type="NCBIfam" id="TIGR01036">
    <property type="entry name" value="pyrD_sub2"/>
    <property type="match status" value="1"/>
</dbReference>
<evidence type="ECO:0000256" key="11">
    <source>
        <dbReference type="ARBA" id="ARBA00023002"/>
    </source>
</evidence>
<evidence type="ECO:0000256" key="12">
    <source>
        <dbReference type="ARBA" id="ARBA00023136"/>
    </source>
</evidence>
<protein>
    <recommendedName>
        <fullName evidence="7 14">Dihydroorotate dehydrogenase (quinone)</fullName>
        <ecNumber evidence="6 14">1.3.5.2</ecNumber>
    </recommendedName>
</protein>
<evidence type="ECO:0000256" key="13">
    <source>
        <dbReference type="ARBA" id="ARBA00048639"/>
    </source>
</evidence>
<comment type="cofactor">
    <cofactor evidence="1">
        <name>FMN</name>
        <dbReference type="ChEBI" id="CHEBI:58210"/>
    </cofactor>
</comment>
<dbReference type="PIRSF" id="PIRSF000164">
    <property type="entry name" value="DHO_oxidase"/>
    <property type="match status" value="1"/>
</dbReference>
<evidence type="ECO:0000256" key="5">
    <source>
        <dbReference type="ARBA" id="ARBA00005359"/>
    </source>
</evidence>
<dbReference type="GO" id="GO:0106430">
    <property type="term" value="F:dihydroorotate dehydrogenase (quinone) activity"/>
    <property type="evidence" value="ECO:0007669"/>
    <property type="project" value="UniProtKB-EC"/>
</dbReference>
<evidence type="ECO:0000256" key="3">
    <source>
        <dbReference type="ARBA" id="ARBA00004370"/>
    </source>
</evidence>
<comment type="catalytic activity">
    <reaction evidence="13">
        <text>(S)-dihydroorotate + a quinone = orotate + a quinol</text>
        <dbReference type="Rhea" id="RHEA:30187"/>
        <dbReference type="ChEBI" id="CHEBI:24646"/>
        <dbReference type="ChEBI" id="CHEBI:30839"/>
        <dbReference type="ChEBI" id="CHEBI:30864"/>
        <dbReference type="ChEBI" id="CHEBI:132124"/>
        <dbReference type="EC" id="1.3.5.2"/>
    </reaction>
</comment>
<dbReference type="GO" id="GO:0016020">
    <property type="term" value="C:membrane"/>
    <property type="evidence" value="ECO:0007669"/>
    <property type="project" value="UniProtKB-SubCell"/>
</dbReference>
<evidence type="ECO:0000256" key="8">
    <source>
        <dbReference type="ARBA" id="ARBA00022630"/>
    </source>
</evidence>
<evidence type="ECO:0000259" key="15">
    <source>
        <dbReference type="Pfam" id="PF01180"/>
    </source>
</evidence>
<organism evidence="16 17">
    <name type="scientific">Pectobacterium carotovorum</name>
    <name type="common">Erwinia carotovora</name>
    <dbReference type="NCBI Taxonomy" id="554"/>
    <lineage>
        <taxon>Bacteria</taxon>
        <taxon>Pseudomonadati</taxon>
        <taxon>Pseudomonadota</taxon>
        <taxon>Gammaproteobacteria</taxon>
        <taxon>Enterobacterales</taxon>
        <taxon>Pectobacteriaceae</taxon>
        <taxon>Pectobacterium</taxon>
    </lineage>
</organism>
<reference evidence="16 17" key="1">
    <citation type="submission" date="2018-09" db="EMBL/GenBank/DDBJ databases">
        <title>Phylogenetic diversity of Pectobacterium and Dickeya strains causing blackleg disease of potato in Morocco.</title>
        <authorList>
            <person name="Oulghazi S."/>
            <person name="Moumni M."/>
            <person name="Faure D."/>
        </authorList>
    </citation>
    <scope>NUCLEOTIDE SEQUENCE [LARGE SCALE GENOMIC DNA]</scope>
    <source>
        <strain evidence="16 17">S1.15.11.2D</strain>
    </source>
</reference>
<dbReference type="Proteomes" id="UP000283655">
    <property type="component" value="Unassembled WGS sequence"/>
</dbReference>
<evidence type="ECO:0000313" key="16">
    <source>
        <dbReference type="EMBL" id="RJL49802.1"/>
    </source>
</evidence>
<dbReference type="InterPro" id="IPR012135">
    <property type="entry name" value="Dihydroorotate_DH_1_2"/>
</dbReference>
<keyword evidence="12" id="KW-0472">Membrane</keyword>
<keyword evidence="11 16" id="KW-0560">Oxidoreductase</keyword>
<evidence type="ECO:0000256" key="4">
    <source>
        <dbReference type="ARBA" id="ARBA00005161"/>
    </source>
</evidence>
<dbReference type="InterPro" id="IPR050074">
    <property type="entry name" value="DHO_dehydrogenase"/>
</dbReference>
<dbReference type="PANTHER" id="PTHR48109">
    <property type="entry name" value="DIHYDROOROTATE DEHYDROGENASE (QUINONE), MITOCHONDRIAL-RELATED"/>
    <property type="match status" value="1"/>
</dbReference>
<comment type="caution">
    <text evidence="16">The sequence shown here is derived from an EMBL/GenBank/DDBJ whole genome shotgun (WGS) entry which is preliminary data.</text>
</comment>
<evidence type="ECO:0000256" key="2">
    <source>
        <dbReference type="ARBA" id="ARBA00003125"/>
    </source>
</evidence>
<dbReference type="CDD" id="cd04738">
    <property type="entry name" value="DHOD_2_like"/>
    <property type="match status" value="1"/>
</dbReference>
<feature type="domain" description="Dihydroorotate dehydrogenase catalytic" evidence="15">
    <location>
        <begin position="42"/>
        <end position="330"/>
    </location>
</feature>
<dbReference type="AlphaFoldDB" id="A0A419ATL3"/>
<dbReference type="NCBIfam" id="NF003652">
    <property type="entry name" value="PRK05286.2-5"/>
    <property type="match status" value="1"/>
</dbReference>
<keyword evidence="9" id="KW-0288">FMN</keyword>